<feature type="domain" description="Reverse transcriptase" evidence="1">
    <location>
        <begin position="1"/>
        <end position="106"/>
    </location>
</feature>
<dbReference type="InterPro" id="IPR051320">
    <property type="entry name" value="Viral_Replic_Matur_Polypro"/>
</dbReference>
<dbReference type="CDD" id="cd01647">
    <property type="entry name" value="RT_LTR"/>
    <property type="match status" value="1"/>
</dbReference>
<dbReference type="PANTHER" id="PTHR33064:SF37">
    <property type="entry name" value="RIBONUCLEASE H"/>
    <property type="match status" value="1"/>
</dbReference>
<dbReference type="EMBL" id="BQXS01009249">
    <property type="protein sequence ID" value="GKT31001.1"/>
    <property type="molecule type" value="Genomic_DNA"/>
</dbReference>
<reference evidence="2" key="1">
    <citation type="submission" date="2022-03" db="EMBL/GenBank/DDBJ databases">
        <title>Draft genome sequence of Aduncisulcus paluster, a free-living microaerophilic Fornicata.</title>
        <authorList>
            <person name="Yuyama I."/>
            <person name="Kume K."/>
            <person name="Tamura T."/>
            <person name="Inagaki Y."/>
            <person name="Hashimoto T."/>
        </authorList>
    </citation>
    <scope>NUCLEOTIDE SEQUENCE</scope>
    <source>
        <strain evidence="2">NY0171</strain>
    </source>
</reference>
<dbReference type="Proteomes" id="UP001057375">
    <property type="component" value="Unassembled WGS sequence"/>
</dbReference>
<evidence type="ECO:0000313" key="3">
    <source>
        <dbReference type="Proteomes" id="UP001057375"/>
    </source>
</evidence>
<accession>A0ABQ5KEN3</accession>
<proteinExistence type="predicted"/>
<dbReference type="Gene3D" id="3.30.70.270">
    <property type="match status" value="1"/>
</dbReference>
<dbReference type="InterPro" id="IPR000477">
    <property type="entry name" value="RT_dom"/>
</dbReference>
<keyword evidence="3" id="KW-1185">Reference proteome</keyword>
<dbReference type="Gene3D" id="3.10.10.10">
    <property type="entry name" value="HIV Type 1 Reverse Transcriptase, subunit A, domain 1"/>
    <property type="match status" value="1"/>
</dbReference>
<protein>
    <submittedName>
        <fullName evidence="2">Retrovirus-related Pol polyprotein from transposon</fullName>
    </submittedName>
</protein>
<gene>
    <name evidence="2" type="ORF">ADUPG1_005720</name>
</gene>
<dbReference type="Pfam" id="PF00078">
    <property type="entry name" value="RVT_1"/>
    <property type="match status" value="1"/>
</dbReference>
<dbReference type="InterPro" id="IPR043502">
    <property type="entry name" value="DNA/RNA_pol_sf"/>
</dbReference>
<dbReference type="PROSITE" id="PS50878">
    <property type="entry name" value="RT_POL"/>
    <property type="match status" value="1"/>
</dbReference>
<organism evidence="2 3">
    <name type="scientific">Aduncisulcus paluster</name>
    <dbReference type="NCBI Taxonomy" id="2918883"/>
    <lineage>
        <taxon>Eukaryota</taxon>
        <taxon>Metamonada</taxon>
        <taxon>Carpediemonas-like organisms</taxon>
        <taxon>Aduncisulcus</taxon>
    </lineage>
</organism>
<name>A0ABQ5KEN3_9EUKA</name>
<dbReference type="InterPro" id="IPR043128">
    <property type="entry name" value="Rev_trsase/Diguanyl_cyclase"/>
</dbReference>
<evidence type="ECO:0000313" key="2">
    <source>
        <dbReference type="EMBL" id="GKT31001.1"/>
    </source>
</evidence>
<evidence type="ECO:0000259" key="1">
    <source>
        <dbReference type="PROSITE" id="PS50878"/>
    </source>
</evidence>
<sequence length="106" mass="11839">MWFATLDLSSGFHQVPIEPGSQHLTAFVTPSGIYAYKNMPFGLVNAPSHFQRVMNIALGEEIGKSCVVYIDDGIIFGKNEKLFLESLERVLRKISSYGMILNKENA</sequence>
<dbReference type="PANTHER" id="PTHR33064">
    <property type="entry name" value="POL PROTEIN"/>
    <property type="match status" value="1"/>
</dbReference>
<comment type="caution">
    <text evidence="2">The sequence shown here is derived from an EMBL/GenBank/DDBJ whole genome shotgun (WGS) entry which is preliminary data.</text>
</comment>
<dbReference type="SUPFAM" id="SSF56672">
    <property type="entry name" value="DNA/RNA polymerases"/>
    <property type="match status" value="1"/>
</dbReference>